<dbReference type="RefSeq" id="WP_004818151.1">
    <property type="nucleotide sequence ID" value="NZ_KB849456.1"/>
</dbReference>
<proteinExistence type="predicted"/>
<dbReference type="EMBL" id="APPJ01000007">
    <property type="protein sequence ID" value="ENV18449.1"/>
    <property type="molecule type" value="Genomic_DNA"/>
</dbReference>
<dbReference type="HOGENOM" id="CLU_130798_0_0_6"/>
<gene>
    <name evidence="1" type="ORF">F964_00873</name>
</gene>
<comment type="caution">
    <text evidence="1">The sequence shown here is derived from an EMBL/GenBank/DDBJ whole genome shotgun (WGS) entry which is preliminary data.</text>
</comment>
<keyword evidence="2" id="KW-1185">Reference proteome</keyword>
<evidence type="ECO:0000313" key="2">
    <source>
        <dbReference type="Proteomes" id="UP000013148"/>
    </source>
</evidence>
<dbReference type="eggNOG" id="ENOG5031MMX">
    <property type="taxonomic scope" value="Bacteria"/>
</dbReference>
<sequence length="188" mass="21782">MKNLLNTIFNLLKKFFSKSNSENPSSIAELPEINLAFADLANMLTMEKQNPIPNIEFFDHLNMDYSIESIKHIDEYLLSIGNYNLELDNKIIPVVVRTAAYVGESIRKNDHMKKWYWIDFETAKQKDPHFFNDIEDSLEFAAILTDGNSQAFPLNKVIKFLQNGKEDSLYFFAMTMLSFDEPNANDHV</sequence>
<reference evidence="1 2" key="1">
    <citation type="submission" date="2013-02" db="EMBL/GenBank/DDBJ databases">
        <title>The Genome Sequence of Acinetobacter guillouiae NIPH 991.</title>
        <authorList>
            <consortium name="The Broad Institute Genome Sequencing Platform"/>
            <consortium name="The Broad Institute Genome Sequencing Center for Infectious Disease"/>
            <person name="Cerqueira G."/>
            <person name="Feldgarden M."/>
            <person name="Courvalin P."/>
            <person name="Perichon B."/>
            <person name="Grillot-Courvalin C."/>
            <person name="Clermont D."/>
            <person name="Rocha E."/>
            <person name="Yoon E.-J."/>
            <person name="Nemec A."/>
            <person name="Walker B."/>
            <person name="Young S.K."/>
            <person name="Zeng Q."/>
            <person name="Gargeya S."/>
            <person name="Fitzgerald M."/>
            <person name="Haas B."/>
            <person name="Abouelleil A."/>
            <person name="Alvarado L."/>
            <person name="Arachchi H.M."/>
            <person name="Berlin A.M."/>
            <person name="Chapman S.B."/>
            <person name="Dewar J."/>
            <person name="Goldberg J."/>
            <person name="Griggs A."/>
            <person name="Gujja S."/>
            <person name="Hansen M."/>
            <person name="Howarth C."/>
            <person name="Imamovic A."/>
            <person name="Larimer J."/>
            <person name="McCowan C."/>
            <person name="Murphy C."/>
            <person name="Neiman D."/>
            <person name="Pearson M."/>
            <person name="Priest M."/>
            <person name="Roberts A."/>
            <person name="Saif S."/>
            <person name="Shea T."/>
            <person name="Sisk P."/>
            <person name="Sykes S."/>
            <person name="Wortman J."/>
            <person name="Nusbaum C."/>
            <person name="Birren B."/>
        </authorList>
    </citation>
    <scope>NUCLEOTIDE SEQUENCE [LARGE SCALE GENOMIC DNA]</scope>
    <source>
        <strain evidence="1 2">NIPH 991</strain>
    </source>
</reference>
<organism evidence="1 2">
    <name type="scientific">Acinetobacter guillouiae NIPH 991</name>
    <dbReference type="NCBI Taxonomy" id="1217656"/>
    <lineage>
        <taxon>Bacteria</taxon>
        <taxon>Pseudomonadati</taxon>
        <taxon>Pseudomonadota</taxon>
        <taxon>Gammaproteobacteria</taxon>
        <taxon>Moraxellales</taxon>
        <taxon>Moraxellaceae</taxon>
        <taxon>Acinetobacter</taxon>
    </lineage>
</organism>
<dbReference type="Proteomes" id="UP000013148">
    <property type="component" value="Unassembled WGS sequence"/>
</dbReference>
<evidence type="ECO:0000313" key="1">
    <source>
        <dbReference type="EMBL" id="ENV18449.1"/>
    </source>
</evidence>
<dbReference type="AlphaFoldDB" id="N8YAY6"/>
<accession>N8YAY6</accession>
<name>N8YAY6_ACIGI</name>
<dbReference type="PATRIC" id="fig|1217656.3.peg.847"/>
<protein>
    <submittedName>
        <fullName evidence="1">Uncharacterized protein</fullName>
    </submittedName>
</protein>